<dbReference type="InParanoid" id="G5ACB0"/>
<accession>G5ACB0</accession>
<feature type="transmembrane region" description="Helical" evidence="1">
    <location>
        <begin position="394"/>
        <end position="415"/>
    </location>
</feature>
<keyword evidence="3" id="KW-1185">Reference proteome</keyword>
<keyword evidence="1" id="KW-1133">Transmembrane helix</keyword>
<dbReference type="Proteomes" id="UP000002640">
    <property type="component" value="Unassembled WGS sequence"/>
</dbReference>
<dbReference type="AlphaFoldDB" id="G5ACB0"/>
<feature type="transmembrane region" description="Helical" evidence="1">
    <location>
        <begin position="26"/>
        <end position="50"/>
    </location>
</feature>
<dbReference type="RefSeq" id="XP_009537748.1">
    <property type="nucleotide sequence ID" value="XM_009539453.1"/>
</dbReference>
<keyword evidence="1" id="KW-0472">Membrane</keyword>
<evidence type="ECO:0000313" key="3">
    <source>
        <dbReference type="Proteomes" id="UP000002640"/>
    </source>
</evidence>
<feature type="transmembrane region" description="Helical" evidence="1">
    <location>
        <begin position="100"/>
        <end position="118"/>
    </location>
</feature>
<sequence>MVRKRSSLLEIWEATQYIRDTTWVRAVAVVVGIPVPCLIVTLLIDFVPLAHPSEGIMNNKLFLLREFYCFIVMTFLAIHQFRTGVRTELAYPTKRVIRDTLIVSALTVGVLCGAILWIGFPVPFTTLVVVPAWLTLTLIPMGIQWGRYLLHNPKAVTMLIDMVKLWICDFLLGFIYPPYFYIFTSLTSQAQMAFTLLLPVIKIFMRNLFARLSSSPSFWTTMELMVVDIFLIGLSLRDIETARKGLGELERKVDDSYMWSSHHGTVGYISLGGRMPTTIERASILLERESQTHAEASRSSQLLELKILQLDAEQEREGPKLATLTAKKTFTSSVTTIAKEFRKAFEESGRIYPTAKSPEVKGIVKELKGDARDTESRTLSSQDRLKYTRKVRRLLYMAEFLLLLNYVEVIIPLVFCTYCLPPPNRDYYAIYDGIDQGQLIETLANVAFYCLLQSVSLVLLTFMLKRMLGSSPIQQIAFVLEKQVDYVQISLIFWLLYNVQSSLQHLGYDYSFQFAWLSHEAGSTLNESGQ</sequence>
<feature type="transmembrane region" description="Helical" evidence="1">
    <location>
        <begin position="124"/>
        <end position="143"/>
    </location>
</feature>
<name>G5ACB0_PHYSP</name>
<evidence type="ECO:0000313" key="2">
    <source>
        <dbReference type="EMBL" id="EGZ06984.1"/>
    </source>
</evidence>
<evidence type="ECO:0000256" key="1">
    <source>
        <dbReference type="SAM" id="Phobius"/>
    </source>
</evidence>
<organism evidence="2 3">
    <name type="scientific">Phytophthora sojae (strain P6497)</name>
    <name type="common">Soybean stem and root rot agent</name>
    <name type="synonym">Phytophthora megasperma f. sp. glycines</name>
    <dbReference type="NCBI Taxonomy" id="1094619"/>
    <lineage>
        <taxon>Eukaryota</taxon>
        <taxon>Sar</taxon>
        <taxon>Stramenopiles</taxon>
        <taxon>Oomycota</taxon>
        <taxon>Peronosporomycetes</taxon>
        <taxon>Peronosporales</taxon>
        <taxon>Peronosporaceae</taxon>
        <taxon>Phytophthora</taxon>
    </lineage>
</organism>
<protein>
    <submittedName>
        <fullName evidence="2">Uncharacterized protein</fullName>
    </submittedName>
</protein>
<proteinExistence type="predicted"/>
<dbReference type="GeneID" id="20648036"/>
<dbReference type="KEGG" id="psoj:PHYSODRAFT_341139"/>
<feature type="transmembrane region" description="Helical" evidence="1">
    <location>
        <begin position="62"/>
        <end position="79"/>
    </location>
</feature>
<keyword evidence="1" id="KW-0812">Transmembrane</keyword>
<dbReference type="EMBL" id="JH159163">
    <property type="protein sequence ID" value="EGZ06984.1"/>
    <property type="molecule type" value="Genomic_DNA"/>
</dbReference>
<feature type="transmembrane region" description="Helical" evidence="1">
    <location>
        <begin position="446"/>
        <end position="464"/>
    </location>
</feature>
<gene>
    <name evidence="2" type="ORF">PHYSODRAFT_341139</name>
</gene>
<reference evidence="2 3" key="1">
    <citation type="journal article" date="2006" name="Science">
        <title>Phytophthora genome sequences uncover evolutionary origins and mechanisms of pathogenesis.</title>
        <authorList>
            <person name="Tyler B.M."/>
            <person name="Tripathy S."/>
            <person name="Zhang X."/>
            <person name="Dehal P."/>
            <person name="Jiang R.H."/>
            <person name="Aerts A."/>
            <person name="Arredondo F.D."/>
            <person name="Baxter L."/>
            <person name="Bensasson D."/>
            <person name="Beynon J.L."/>
            <person name="Chapman J."/>
            <person name="Damasceno C.M."/>
            <person name="Dorrance A.E."/>
            <person name="Dou D."/>
            <person name="Dickerman A.W."/>
            <person name="Dubchak I.L."/>
            <person name="Garbelotto M."/>
            <person name="Gijzen M."/>
            <person name="Gordon S.G."/>
            <person name="Govers F."/>
            <person name="Grunwald N.J."/>
            <person name="Huang W."/>
            <person name="Ivors K.L."/>
            <person name="Jones R.W."/>
            <person name="Kamoun S."/>
            <person name="Krampis K."/>
            <person name="Lamour K.H."/>
            <person name="Lee M.K."/>
            <person name="McDonald W.H."/>
            <person name="Medina M."/>
            <person name="Meijer H.J."/>
            <person name="Nordberg E.K."/>
            <person name="Maclean D.J."/>
            <person name="Ospina-Giraldo M.D."/>
            <person name="Morris P.F."/>
            <person name="Phuntumart V."/>
            <person name="Putnam N.H."/>
            <person name="Rash S."/>
            <person name="Rose J.K."/>
            <person name="Sakihama Y."/>
            <person name="Salamov A.A."/>
            <person name="Savidor A."/>
            <person name="Scheuring C.F."/>
            <person name="Smith B.M."/>
            <person name="Sobral B.W."/>
            <person name="Terry A."/>
            <person name="Torto-Alalibo T.A."/>
            <person name="Win J."/>
            <person name="Xu Z."/>
            <person name="Zhang H."/>
            <person name="Grigoriev I.V."/>
            <person name="Rokhsar D.S."/>
            <person name="Boore J.L."/>
        </authorList>
    </citation>
    <scope>NUCLEOTIDE SEQUENCE [LARGE SCALE GENOMIC DNA]</scope>
    <source>
        <strain evidence="2 3">P6497</strain>
    </source>
</reference>